<dbReference type="EC" id="2.1.1.113" evidence="7"/>
<dbReference type="InterPro" id="IPR001091">
    <property type="entry name" value="RM_Methyltransferase"/>
</dbReference>
<dbReference type="AlphaFoldDB" id="Q9HJ07"/>
<dbReference type="Proteomes" id="UP000001024">
    <property type="component" value="Chromosome"/>
</dbReference>
<gene>
    <name evidence="10" type="ordered locus">Ta1168</name>
</gene>
<reference evidence="10 11" key="1">
    <citation type="journal article" date="2000" name="Nature">
        <title>The genome sequence of the thermoacidophilic scavenger Thermoplasma acidophilum.</title>
        <authorList>
            <person name="Ruepp A."/>
            <person name="Graml W."/>
            <person name="Santos-Martinez M.L."/>
            <person name="Koretke K.K."/>
            <person name="Volker C."/>
            <person name="Mewes H.W."/>
            <person name="Frishman D."/>
            <person name="Stocker S."/>
            <person name="Lupas A.N."/>
            <person name="Baumeister W."/>
        </authorList>
    </citation>
    <scope>NUCLEOTIDE SEQUENCE [LARGE SCALE GENOMIC DNA]</scope>
    <source>
        <strain evidence="11">ATCC 25905 / DSM 1728 / JCM 9062 / NBRC 15155 / AMRC-C165</strain>
    </source>
</reference>
<dbReference type="SUPFAM" id="SSF53335">
    <property type="entry name" value="S-adenosyl-L-methionine-dependent methyltransferases"/>
    <property type="match status" value="1"/>
</dbReference>
<dbReference type="eggNOG" id="arCOG00115">
    <property type="taxonomic scope" value="Archaea"/>
</dbReference>
<evidence type="ECO:0000256" key="4">
    <source>
        <dbReference type="ARBA" id="ARBA00022691"/>
    </source>
</evidence>
<comment type="catalytic activity">
    <reaction evidence="7">
        <text>a 2'-deoxycytidine in DNA + S-adenosyl-L-methionine = an N(4)-methyl-2'-deoxycytidine in DNA + S-adenosyl-L-homocysteine + H(+)</text>
        <dbReference type="Rhea" id="RHEA:16857"/>
        <dbReference type="Rhea" id="RHEA-COMP:11369"/>
        <dbReference type="Rhea" id="RHEA-COMP:13674"/>
        <dbReference type="ChEBI" id="CHEBI:15378"/>
        <dbReference type="ChEBI" id="CHEBI:57856"/>
        <dbReference type="ChEBI" id="CHEBI:59789"/>
        <dbReference type="ChEBI" id="CHEBI:85452"/>
        <dbReference type="ChEBI" id="CHEBI:137933"/>
        <dbReference type="EC" id="2.1.1.113"/>
    </reaction>
</comment>
<evidence type="ECO:0000256" key="5">
    <source>
        <dbReference type="ARBA" id="ARBA00022705"/>
    </source>
</evidence>
<comment type="similarity">
    <text evidence="1 7">Belongs to the N(4)/N(6)-methyltransferase family.</text>
</comment>
<dbReference type="InterPro" id="IPR040843">
    <property type="entry name" value="RAMA"/>
</dbReference>
<evidence type="ECO:0000259" key="9">
    <source>
        <dbReference type="Pfam" id="PF18755"/>
    </source>
</evidence>
<evidence type="ECO:0000256" key="7">
    <source>
        <dbReference type="RuleBase" id="RU362026"/>
    </source>
</evidence>
<dbReference type="EnsemblBacteria" id="CAC12293">
    <property type="protein sequence ID" value="CAC12293"/>
    <property type="gene ID" value="CAC12293"/>
</dbReference>
<evidence type="ECO:0000259" key="8">
    <source>
        <dbReference type="Pfam" id="PF01555"/>
    </source>
</evidence>
<keyword evidence="2 7" id="KW-0489">Methyltransferase</keyword>
<proteinExistence type="inferred from homology"/>
<sequence length="381" mass="44007">MHLRHMSGRMIGDQKTVLKFETMLNNVISGDSIEIMKQIPDNSVDLIFADPPYNLQLENELYRPNETKVNGVSEDWDKFRSFQDYDDFTLNWLSQCKRILKESGTIWVIGTYHNIFRVGKIMQDLGFWILNDIVWIKTNPMPNFKGTRFNNAHETLIWASKDKESKYTFNYKTMKAYNDDLQMRSDWYIPICQGDERIKINGQKLHPTQKPEALLYRIITATSKPGDIVLDPFAGTGTTLVVAKKLGRSFIGIEKEPLYVDACRERLKNTASYQQKLLDYPLEIRPKRVPFGSLIENGYVKAGEYLYSPDGEARALVLANGTLSYEDKYGSIHKISAMILNKPANNGWAFWYVKRDGKLVSINDLRQKLLKDQYANHHGIQ</sequence>
<accession>Q9HJ07</accession>
<dbReference type="Gene3D" id="3.40.50.150">
    <property type="entry name" value="Vaccinia Virus protein VP39"/>
    <property type="match status" value="1"/>
</dbReference>
<dbReference type="PRINTS" id="PR00508">
    <property type="entry name" value="S21N4MTFRASE"/>
</dbReference>
<evidence type="ECO:0000313" key="10">
    <source>
        <dbReference type="EMBL" id="CAC12293.1"/>
    </source>
</evidence>
<dbReference type="Pfam" id="PF18755">
    <property type="entry name" value="RAMA"/>
    <property type="match status" value="1"/>
</dbReference>
<evidence type="ECO:0000256" key="2">
    <source>
        <dbReference type="ARBA" id="ARBA00022603"/>
    </source>
</evidence>
<keyword evidence="5" id="KW-0235">DNA replication</keyword>
<keyword evidence="6" id="KW-0238">DNA-binding</keyword>
<dbReference type="STRING" id="273075.gene:9572390"/>
<dbReference type="PANTHER" id="PTHR13370">
    <property type="entry name" value="RNA METHYLASE-RELATED"/>
    <property type="match status" value="1"/>
</dbReference>
<dbReference type="GO" id="GO:0005737">
    <property type="term" value="C:cytoplasm"/>
    <property type="evidence" value="ECO:0007669"/>
    <property type="project" value="TreeGrafter"/>
</dbReference>
<evidence type="ECO:0000256" key="1">
    <source>
        <dbReference type="ARBA" id="ARBA00006594"/>
    </source>
</evidence>
<keyword evidence="4 7" id="KW-0949">S-adenosyl-L-methionine</keyword>
<protein>
    <recommendedName>
        <fullName evidence="7">Type II methyltransferase</fullName>
        <ecNumber evidence="7">2.1.1.113</ecNumber>
    </recommendedName>
    <alternativeName>
        <fullName evidence="7">N-4 cytosine-specific methyltransferase</fullName>
    </alternativeName>
</protein>
<keyword evidence="11" id="KW-1185">Reference proteome</keyword>
<dbReference type="PANTHER" id="PTHR13370:SF3">
    <property type="entry name" value="TRNA (GUANINE(10)-N2)-METHYLTRANSFERASE HOMOLOG"/>
    <property type="match status" value="1"/>
</dbReference>
<dbReference type="InterPro" id="IPR002052">
    <property type="entry name" value="DNA_methylase_N6_adenine_CS"/>
</dbReference>
<dbReference type="PaxDb" id="273075-Ta1168"/>
<organism evidence="10 11">
    <name type="scientific">Thermoplasma acidophilum (strain ATCC 25905 / DSM 1728 / JCM 9062 / NBRC 15155 / AMRC-C165)</name>
    <dbReference type="NCBI Taxonomy" id="273075"/>
    <lineage>
        <taxon>Archaea</taxon>
        <taxon>Methanobacteriati</taxon>
        <taxon>Thermoplasmatota</taxon>
        <taxon>Thermoplasmata</taxon>
        <taxon>Thermoplasmatales</taxon>
        <taxon>Thermoplasmataceae</taxon>
        <taxon>Thermoplasma</taxon>
    </lineage>
</organism>
<feature type="domain" description="RAMA" evidence="9">
    <location>
        <begin position="275"/>
        <end position="373"/>
    </location>
</feature>
<dbReference type="InterPro" id="IPR002941">
    <property type="entry name" value="DNA_methylase_N4/N6"/>
</dbReference>
<dbReference type="GO" id="GO:0009007">
    <property type="term" value="F:site-specific DNA-methyltransferase (adenine-specific) activity"/>
    <property type="evidence" value="ECO:0007669"/>
    <property type="project" value="TreeGrafter"/>
</dbReference>
<dbReference type="KEGG" id="tac:Ta1168"/>
<dbReference type="EMBL" id="AL445066">
    <property type="protein sequence ID" value="CAC12293.1"/>
    <property type="molecule type" value="Genomic_DNA"/>
</dbReference>
<dbReference type="GO" id="GO:0015667">
    <property type="term" value="F:site-specific DNA-methyltransferase (cytosine-N4-specific) activity"/>
    <property type="evidence" value="ECO:0007669"/>
    <property type="project" value="UniProtKB-EC"/>
</dbReference>
<dbReference type="GO" id="GO:0003677">
    <property type="term" value="F:DNA binding"/>
    <property type="evidence" value="ECO:0007669"/>
    <property type="project" value="UniProtKB-KW"/>
</dbReference>
<keyword evidence="3" id="KW-0808">Transferase</keyword>
<dbReference type="GO" id="GO:0008170">
    <property type="term" value="F:N-methyltransferase activity"/>
    <property type="evidence" value="ECO:0007669"/>
    <property type="project" value="InterPro"/>
</dbReference>
<evidence type="ECO:0000313" key="11">
    <source>
        <dbReference type="Proteomes" id="UP000001024"/>
    </source>
</evidence>
<dbReference type="REBASE" id="4821">
    <property type="entry name" value="M.ThaIII"/>
</dbReference>
<dbReference type="HOGENOM" id="CLU_024927_5_1_2"/>
<dbReference type="GO" id="GO:0009307">
    <property type="term" value="P:DNA restriction-modification system"/>
    <property type="evidence" value="ECO:0007669"/>
    <property type="project" value="UniProtKB-KW"/>
</dbReference>
<dbReference type="GO" id="GO:0006260">
    <property type="term" value="P:DNA replication"/>
    <property type="evidence" value="ECO:0007669"/>
    <property type="project" value="UniProtKB-KW"/>
</dbReference>
<dbReference type="InParanoid" id="Q9HJ07"/>
<evidence type="ECO:0000256" key="6">
    <source>
        <dbReference type="ARBA" id="ARBA00023125"/>
    </source>
</evidence>
<dbReference type="InterPro" id="IPR029063">
    <property type="entry name" value="SAM-dependent_MTases_sf"/>
</dbReference>
<dbReference type="GO" id="GO:0032259">
    <property type="term" value="P:methylation"/>
    <property type="evidence" value="ECO:0007669"/>
    <property type="project" value="UniProtKB-KW"/>
</dbReference>
<feature type="domain" description="DNA methylase N-4/N-6" evidence="8">
    <location>
        <begin position="44"/>
        <end position="262"/>
    </location>
</feature>
<dbReference type="PROSITE" id="PS00092">
    <property type="entry name" value="N6_MTASE"/>
    <property type="match status" value="1"/>
</dbReference>
<name>Q9HJ07_THEAC</name>
<dbReference type="Pfam" id="PF01555">
    <property type="entry name" value="N6_N4_Mtase"/>
    <property type="match status" value="1"/>
</dbReference>
<evidence type="ECO:0000256" key="3">
    <source>
        <dbReference type="ARBA" id="ARBA00022679"/>
    </source>
</evidence>
<keyword evidence="7" id="KW-0680">Restriction system</keyword>